<dbReference type="InterPro" id="IPR025427">
    <property type="entry name" value="DUF4160"/>
</dbReference>
<evidence type="ECO:0000313" key="1">
    <source>
        <dbReference type="EMBL" id="SIQ70313.1"/>
    </source>
</evidence>
<dbReference type="STRING" id="1077936.SAMN05421545_1128"/>
<evidence type="ECO:0000313" key="2">
    <source>
        <dbReference type="Proteomes" id="UP000185924"/>
    </source>
</evidence>
<dbReference type="RefSeq" id="WP_040573425.1">
    <property type="nucleotide sequence ID" value="NZ_FTNM01000001.1"/>
</dbReference>
<accession>A0A1N6UXF7</accession>
<reference evidence="2" key="1">
    <citation type="submission" date="2017-01" db="EMBL/GenBank/DDBJ databases">
        <authorList>
            <person name="Varghese N."/>
            <person name="Submissions S."/>
        </authorList>
    </citation>
    <scope>NUCLEOTIDE SEQUENCE [LARGE SCALE GENOMIC DNA]</scope>
    <source>
        <strain evidence="2">DM9</strain>
    </source>
</reference>
<name>A0A1N6UXF7_9BACT</name>
<keyword evidence="2" id="KW-1185">Reference proteome</keyword>
<evidence type="ECO:0008006" key="3">
    <source>
        <dbReference type="Google" id="ProtNLM"/>
    </source>
</evidence>
<gene>
    <name evidence="1" type="ORF">SAMN05421545_1128</name>
</gene>
<protein>
    <recommendedName>
        <fullName evidence="3">DUF4160 domain-containing protein</fullName>
    </recommendedName>
</protein>
<dbReference type="OrthoDB" id="122670at2"/>
<dbReference type="Proteomes" id="UP000185924">
    <property type="component" value="Unassembled WGS sequence"/>
</dbReference>
<proteinExistence type="predicted"/>
<organism evidence="1 2">
    <name type="scientific">Pontibacter lucknowensis</name>
    <dbReference type="NCBI Taxonomy" id="1077936"/>
    <lineage>
        <taxon>Bacteria</taxon>
        <taxon>Pseudomonadati</taxon>
        <taxon>Bacteroidota</taxon>
        <taxon>Cytophagia</taxon>
        <taxon>Cytophagales</taxon>
        <taxon>Hymenobacteraceae</taxon>
        <taxon>Pontibacter</taxon>
    </lineage>
</organism>
<dbReference type="AlphaFoldDB" id="A0A1N6UXF7"/>
<dbReference type="EMBL" id="FTNM01000001">
    <property type="protein sequence ID" value="SIQ70313.1"/>
    <property type="molecule type" value="Genomic_DNA"/>
</dbReference>
<dbReference type="Pfam" id="PF13711">
    <property type="entry name" value="DUF4160"/>
    <property type="match status" value="1"/>
</dbReference>
<sequence length="77" mass="9291">MPTILRIFGYRFFFFSNEGNEPPHIHVEKAEAYAKYWLEPVELASSYAFNAKELNELRKLVISNKELFEQKWHEYFS</sequence>